<feature type="transmembrane region" description="Helical" evidence="12">
    <location>
        <begin position="140"/>
        <end position="159"/>
    </location>
</feature>
<gene>
    <name evidence="13" type="ORF">OEZ85_013679</name>
</gene>
<dbReference type="Proteomes" id="UP001244341">
    <property type="component" value="Chromosome 17b"/>
</dbReference>
<evidence type="ECO:0000256" key="10">
    <source>
        <dbReference type="ARBA" id="ARBA00023136"/>
    </source>
</evidence>
<dbReference type="PANTHER" id="PTHR12443">
    <property type="entry name" value="TRANSLOCATION PROTEIN SEC62"/>
    <property type="match status" value="1"/>
</dbReference>
<dbReference type="Pfam" id="PF03839">
    <property type="entry name" value="Sec62"/>
    <property type="match status" value="1"/>
</dbReference>
<feature type="transmembrane region" description="Helical" evidence="12">
    <location>
        <begin position="165"/>
        <end position="182"/>
    </location>
</feature>
<evidence type="ECO:0000313" key="14">
    <source>
        <dbReference type="Proteomes" id="UP001244341"/>
    </source>
</evidence>
<comment type="similarity">
    <text evidence="2">Belongs to the SEC62 family.</text>
</comment>
<keyword evidence="8 12" id="KW-1133">Transmembrane helix</keyword>
<evidence type="ECO:0000256" key="8">
    <source>
        <dbReference type="ARBA" id="ARBA00022989"/>
    </source>
</evidence>
<evidence type="ECO:0000256" key="2">
    <source>
        <dbReference type="ARBA" id="ARBA00010604"/>
    </source>
</evidence>
<evidence type="ECO:0000256" key="3">
    <source>
        <dbReference type="ARBA" id="ARBA00021257"/>
    </source>
</evidence>
<evidence type="ECO:0000256" key="6">
    <source>
        <dbReference type="ARBA" id="ARBA00022824"/>
    </source>
</evidence>
<keyword evidence="10 12" id="KW-0472">Membrane</keyword>
<evidence type="ECO:0000256" key="1">
    <source>
        <dbReference type="ARBA" id="ARBA00004477"/>
    </source>
</evidence>
<protein>
    <recommendedName>
        <fullName evidence="3">Translocation protein SEC62</fullName>
    </recommendedName>
</protein>
<dbReference type="EMBL" id="CP126224">
    <property type="protein sequence ID" value="WIA24068.1"/>
    <property type="molecule type" value="Genomic_DNA"/>
</dbReference>
<feature type="compositionally biased region" description="Polar residues" evidence="11">
    <location>
        <begin position="291"/>
        <end position="304"/>
    </location>
</feature>
<feature type="transmembrane region" description="Helical" evidence="12">
    <location>
        <begin position="189"/>
        <end position="206"/>
    </location>
</feature>
<feature type="compositionally biased region" description="Low complexity" evidence="11">
    <location>
        <begin position="311"/>
        <end position="331"/>
    </location>
</feature>
<feature type="region of interest" description="Disordered" evidence="11">
    <location>
        <begin position="291"/>
        <end position="342"/>
    </location>
</feature>
<organism evidence="13 14">
    <name type="scientific">Tetradesmus obliquus</name>
    <name type="common">Green alga</name>
    <name type="synonym">Acutodesmus obliquus</name>
    <dbReference type="NCBI Taxonomy" id="3088"/>
    <lineage>
        <taxon>Eukaryota</taxon>
        <taxon>Viridiplantae</taxon>
        <taxon>Chlorophyta</taxon>
        <taxon>core chlorophytes</taxon>
        <taxon>Chlorophyceae</taxon>
        <taxon>CS clade</taxon>
        <taxon>Sphaeropleales</taxon>
        <taxon>Scenedesmaceae</taxon>
        <taxon>Tetradesmus</taxon>
    </lineage>
</organism>
<dbReference type="InterPro" id="IPR004728">
    <property type="entry name" value="Sec62"/>
</dbReference>
<keyword evidence="5 12" id="KW-0812">Transmembrane</keyword>
<name>A0ABY8UTR8_TETOB</name>
<feature type="transmembrane region" description="Helical" evidence="12">
    <location>
        <begin position="238"/>
        <end position="258"/>
    </location>
</feature>
<evidence type="ECO:0000256" key="4">
    <source>
        <dbReference type="ARBA" id="ARBA00022448"/>
    </source>
</evidence>
<keyword evidence="6" id="KW-0256">Endoplasmic reticulum</keyword>
<evidence type="ECO:0000256" key="11">
    <source>
        <dbReference type="SAM" id="MobiDB-lite"/>
    </source>
</evidence>
<evidence type="ECO:0000313" key="13">
    <source>
        <dbReference type="EMBL" id="WIA24068.1"/>
    </source>
</evidence>
<keyword evidence="14" id="KW-1185">Reference proteome</keyword>
<keyword evidence="9" id="KW-0811">Translocation</keyword>
<keyword evidence="4" id="KW-0813">Transport</keyword>
<keyword evidence="7" id="KW-0653">Protein transport</keyword>
<reference evidence="13 14" key="1">
    <citation type="submission" date="2023-05" db="EMBL/GenBank/DDBJ databases">
        <title>A 100% complete, gapless, phased diploid assembly of the Scenedesmus obliquus UTEX 3031 genome.</title>
        <authorList>
            <person name="Biondi T.C."/>
            <person name="Hanschen E.R."/>
            <person name="Kwon T."/>
            <person name="Eng W."/>
            <person name="Kruse C.P.S."/>
            <person name="Koehler S.I."/>
            <person name="Kunde Y."/>
            <person name="Gleasner C.D."/>
            <person name="You Mak K.T."/>
            <person name="Polle J."/>
            <person name="Hovde B.T."/>
            <person name="Starkenburg S.R."/>
        </authorList>
    </citation>
    <scope>NUCLEOTIDE SEQUENCE [LARGE SCALE GENOMIC DNA]</scope>
    <source>
        <strain evidence="13 14">DOE0152z</strain>
    </source>
</reference>
<dbReference type="PANTHER" id="PTHR12443:SF9">
    <property type="entry name" value="TRANSLOCATION PROTEIN SEC62"/>
    <property type="match status" value="1"/>
</dbReference>
<evidence type="ECO:0000256" key="9">
    <source>
        <dbReference type="ARBA" id="ARBA00023010"/>
    </source>
</evidence>
<evidence type="ECO:0000256" key="12">
    <source>
        <dbReference type="SAM" id="Phobius"/>
    </source>
</evidence>
<evidence type="ECO:0000256" key="7">
    <source>
        <dbReference type="ARBA" id="ARBA00022927"/>
    </source>
</evidence>
<sequence>MANKYQNAAALREVTDSLRGRGGPQVATGKLAVRTPHGEVLEWKDYVRGKDLAKWLRERQQLLDQHTRPQGIGRCQEDQIQDLVTRLLEAKLLLPADRKFRKPKPGKKKLVKYPRTLEPAVPEWSEELFYAISYEQPWGAMFYLLSGLVVVGVIGVTLFPLAPHWVRLAVLYALSGLLSVLLGTMALRYVVWAAVWMATGAHFWLLPNMMSEELPITELFTPVTSYAAAAPGDRSSSIALRGAAAAVLAAACYGLYAVGPNADTMKDNLQGARDSVLNYFDLMDMRQGITNSSNTTGIELNTTKAAGGSGSSSTDGQQAGSAGKQQQQQQGEWDPTRSDAEE</sequence>
<comment type="subcellular location">
    <subcellularLocation>
        <location evidence="1">Endoplasmic reticulum membrane</location>
        <topology evidence="1">Multi-pass membrane protein</topology>
    </subcellularLocation>
</comment>
<accession>A0ABY8UTR8</accession>
<proteinExistence type="inferred from homology"/>
<evidence type="ECO:0000256" key="5">
    <source>
        <dbReference type="ARBA" id="ARBA00022692"/>
    </source>
</evidence>